<keyword evidence="1" id="KW-1133">Transmembrane helix</keyword>
<keyword evidence="1" id="KW-0812">Transmembrane</keyword>
<evidence type="ECO:0000313" key="2">
    <source>
        <dbReference type="Proteomes" id="UP000050640"/>
    </source>
</evidence>
<name>A0A0R3RLK7_9BILA</name>
<feature type="transmembrane region" description="Helical" evidence="1">
    <location>
        <begin position="40"/>
        <end position="60"/>
    </location>
</feature>
<accession>A0A0R3RLK7</accession>
<dbReference type="Proteomes" id="UP000050640">
    <property type="component" value="Unplaced"/>
</dbReference>
<protein>
    <submittedName>
        <fullName evidence="3">G_PROTEIN_RECEP_F1_2 domain-containing protein</fullName>
    </submittedName>
</protein>
<proteinExistence type="predicted"/>
<keyword evidence="1" id="KW-0472">Membrane</keyword>
<organism evidence="2 3">
    <name type="scientific">Elaeophora elaphi</name>
    <dbReference type="NCBI Taxonomy" id="1147741"/>
    <lineage>
        <taxon>Eukaryota</taxon>
        <taxon>Metazoa</taxon>
        <taxon>Ecdysozoa</taxon>
        <taxon>Nematoda</taxon>
        <taxon>Chromadorea</taxon>
        <taxon>Rhabditida</taxon>
        <taxon>Spirurina</taxon>
        <taxon>Spiruromorpha</taxon>
        <taxon>Filarioidea</taxon>
        <taxon>Onchocercidae</taxon>
        <taxon>Elaeophora</taxon>
    </lineage>
</organism>
<sequence>MLIQAAMVCGAIEVQAFCFYFLPQIAVKIAGNQAEVPINIFVNCYVIFNNAVLPTANLIFVKRFRDDVKRAIPGAIRKLMRVKAMNSVAPATLASFSKVQPTSRIQ</sequence>
<keyword evidence="2" id="KW-1185">Reference proteome</keyword>
<evidence type="ECO:0000256" key="1">
    <source>
        <dbReference type="SAM" id="Phobius"/>
    </source>
</evidence>
<reference evidence="3" key="1">
    <citation type="submission" date="2017-02" db="UniProtKB">
        <authorList>
            <consortium name="WormBaseParasite"/>
        </authorList>
    </citation>
    <scope>IDENTIFICATION</scope>
</reference>
<dbReference type="WBParaSite" id="EEL_0000236601-mRNA-1">
    <property type="protein sequence ID" value="EEL_0000236601-mRNA-1"/>
    <property type="gene ID" value="EEL_0000236601"/>
</dbReference>
<evidence type="ECO:0000313" key="3">
    <source>
        <dbReference type="WBParaSite" id="EEL_0000236601-mRNA-1"/>
    </source>
</evidence>
<dbReference type="AlphaFoldDB" id="A0A0R3RLK7"/>